<proteinExistence type="predicted"/>
<dbReference type="SUPFAM" id="SSF51430">
    <property type="entry name" value="NAD(P)-linked oxidoreductase"/>
    <property type="match status" value="1"/>
</dbReference>
<evidence type="ECO:0000313" key="7">
    <source>
        <dbReference type="Proteomes" id="UP001189429"/>
    </source>
</evidence>
<keyword evidence="1" id="KW-0285">Flavoprotein</keyword>
<evidence type="ECO:0000259" key="5">
    <source>
        <dbReference type="PROSITE" id="PS50112"/>
    </source>
</evidence>
<dbReference type="InterPro" id="IPR035965">
    <property type="entry name" value="PAS-like_dom_sf"/>
</dbReference>
<dbReference type="Proteomes" id="UP001189429">
    <property type="component" value="Unassembled WGS sequence"/>
</dbReference>
<feature type="compositionally biased region" description="Low complexity" evidence="4">
    <location>
        <begin position="956"/>
        <end position="979"/>
    </location>
</feature>
<dbReference type="Gene3D" id="3.30.450.20">
    <property type="entry name" value="PAS domain"/>
    <property type="match status" value="3"/>
</dbReference>
<feature type="region of interest" description="Disordered" evidence="4">
    <location>
        <begin position="1688"/>
        <end position="1761"/>
    </location>
</feature>
<keyword evidence="7" id="KW-1185">Reference proteome</keyword>
<feature type="region of interest" description="Disordered" evidence="4">
    <location>
        <begin position="1870"/>
        <end position="1969"/>
    </location>
</feature>
<evidence type="ECO:0000256" key="1">
    <source>
        <dbReference type="ARBA" id="ARBA00022630"/>
    </source>
</evidence>
<feature type="region of interest" description="Disordered" evidence="4">
    <location>
        <begin position="391"/>
        <end position="464"/>
    </location>
</feature>
<dbReference type="InterPro" id="IPR000014">
    <property type="entry name" value="PAS"/>
</dbReference>
<gene>
    <name evidence="6" type="ORF">PCOR1329_LOCUS50054</name>
</gene>
<feature type="region of interest" description="Disordered" evidence="4">
    <location>
        <begin position="1802"/>
        <end position="1826"/>
    </location>
</feature>
<reference evidence="6" key="1">
    <citation type="submission" date="2023-10" db="EMBL/GenBank/DDBJ databases">
        <authorList>
            <person name="Chen Y."/>
            <person name="Shah S."/>
            <person name="Dougan E. K."/>
            <person name="Thang M."/>
            <person name="Chan C."/>
        </authorList>
    </citation>
    <scope>NUCLEOTIDE SEQUENCE [LARGE SCALE GENOMIC DNA]</scope>
</reference>
<comment type="caution">
    <text evidence="6">The sequence shown here is derived from an EMBL/GenBank/DDBJ whole genome shotgun (WGS) entry which is preliminary data.</text>
</comment>
<feature type="compositionally biased region" description="Low complexity" evidence="4">
    <location>
        <begin position="987"/>
        <end position="1001"/>
    </location>
</feature>
<keyword evidence="2" id="KW-0288">FMN</keyword>
<sequence>MPRLVRCRGLAGPGEPSAESDADSCGGRWQEPPPAPRRAASSAWCLCRLCPVLLLCVCTLHFRDGAAVAGGQASAEEAAAATDDDEALTYTAYYVARRGPEPGGMPRGGRFEVAEGSFEAFSGRLLRTRMMTKLHARKIEAVKVSPDWRYVMFVAALASDLGNLYAVGTQDAEQDRASAILDEAGARSLWLTDRSARARTTLVRGGSPPAHGARQPPQRGLRMGVDQSPRLRAAAPPAPRTPSSLGSRTSAPSVQLAPRSKPGERTEWAELAGGIQERLRPLCGCVRGRELDNGTVLQATLADSEGGLPCLAVGSDGLVASTSRAFQDLVGHGQDDLLGRRPADITLLCPAPPWLHEVLNGQSWGHVAAFYRGVALAQKAERCLAMLASPPAPVPRALPSRRSSVPASRAGGDMQRSRTGLAAAAEEKKGRYDSTATSQREDCSTSEDEGWPLSEEDRGAPVEPAVTAKPPAEDLCAPRAVLLVGATASGEAAWQLTFTFRAQLGTRHFAVHVPVLLAPQVPGLLWPCPGAPLASELLVDHAVVQAALGRLRSSIGSWGGGEGAEDLVEAASAACSALGEALAPGSACEGHHFVPRLGSACRVPLDSLRAWQQGFAGMEAAVTAGWARPDPSLLPHGAARGQPAAAGLHGAACWVSDPSEPDCPLVYVSRGFEDLTGYWQAFALGRNVRFVQPKDRGRNRRYNGPELARIRRFCEHGRDDDQAKFVTVLLCESATGQLVWTMLYMQCVAEPGEGGHKPYVFGLLIPLWLQTEVIDKVLGREWTDQNATSLADLRARLLEQYASFDHAKEALHSLADRVLQQWVFRHGGAAPPVGISAARRFARRCSGGAAGLVSREPRWVRGASVAFAIVDPEALDCPLVHAGPGLTELTGYSADELLSRNVRVLQPSSPAISRAANGDQPSRLDDFCLRSRADRGPQEAPGGRATGLGGMATGLSRGPSRSPSRGPSRGPSPGRARGPSPGPSPGASPARSKSSPPQWTTGPPPPPRWAAGGAGRTTLLGDAGTQGQKPAASQLGLFLAERPTGERYWVLLRAECVHFEDEANDGQEAGVPLHGDAARSNSKEARVGQPRPVCEGALDDSALVGPQTLPYVRLDFIRLNLRLPAALWHRQVTDFEEQLPDWSTFLESLREGLDSENFGHAHEARLDIEARYSDFLRQREDYRGDHFVPRIGLRFARQFEQLGGWRAVASGSPGLLDPSAWGDHQAHCACDPAGEDGPLVHVSPGFEELTGYSREQSLGRNCRFLQPHEQVLSAALNGEERSELRSFCSAGIGGAGPALPWILRLVVNERRSGECFLNLLLVQRAVVDGRAYLVALLTPLERDLQRLVETLAMDEDGLRQLRRLRTILRRREGSCRSCGLDGMLAQAMAEWVAEFPPFLELPAMVVPDLDRRVPLVGVEVCTATAGIETVVGALESGLRHFHITFREHRVDDSRLNVSEVHRVSLRLAEMLNLLRQLRRLYYLREGIVFTVCSPPHLIDAFSEVQKAFVSNGYEISGWLLDARASKPEAVRECWARMSAAKRRGEVAALGLLGGGQRAVEAAARAPNASRVALYAMDAHPARRLENAEAQLLQRLHAEGTALLACNVSGPGQCWRRCPEAQRAAADAGVTPEVLAVKWCEHQGWGAIVSSDRFVLGPNSGAMHRAFVREYRTAPPAHVCYAAWDRGRPSATRSTTGLPSGGGAGSAGSTRRGSLESPAWGRRAPEPLAAGSGPLSDSERKQSLDSQTSQPPGTAPLLLGPRALATIRRPVGRPRLPRCAGVEAPVHAEGPCGGADLGHGTPCSLRLPQSRGQPSLRPPQSAPSAEWPRVGAHLGLEPRFPKLLCASPAREGHVVDKELVDLLAQGQPGRCELARQVTPRQGAGRGGHRSAGLGETSRSANTSQAWSTRSQALTTRQSEEGLPRWSPRAVKSRPPPPRRARQESASARAQHVARQPQGCPPHAGPSTARS</sequence>
<name>A0ABN9UQL0_9DINO</name>
<dbReference type="EMBL" id="CAUYUJ010016059">
    <property type="protein sequence ID" value="CAK0861358.1"/>
    <property type="molecule type" value="Genomic_DNA"/>
</dbReference>
<dbReference type="PANTHER" id="PTHR47429">
    <property type="entry name" value="PROTEIN TWIN LOV 1"/>
    <property type="match status" value="1"/>
</dbReference>
<dbReference type="PANTHER" id="PTHR47429:SF2">
    <property type="entry name" value="PROTEIN TWIN LOV 1"/>
    <property type="match status" value="1"/>
</dbReference>
<evidence type="ECO:0000313" key="6">
    <source>
        <dbReference type="EMBL" id="CAK0861358.1"/>
    </source>
</evidence>
<feature type="region of interest" description="Disordered" evidence="4">
    <location>
        <begin position="200"/>
        <end position="265"/>
    </location>
</feature>
<evidence type="ECO:0000256" key="3">
    <source>
        <dbReference type="ARBA" id="ARBA00022991"/>
    </source>
</evidence>
<keyword evidence="3" id="KW-0157">Chromophore</keyword>
<organism evidence="6 7">
    <name type="scientific">Prorocentrum cordatum</name>
    <dbReference type="NCBI Taxonomy" id="2364126"/>
    <lineage>
        <taxon>Eukaryota</taxon>
        <taxon>Sar</taxon>
        <taxon>Alveolata</taxon>
        <taxon>Dinophyceae</taxon>
        <taxon>Prorocentrales</taxon>
        <taxon>Prorocentraceae</taxon>
        <taxon>Prorocentrum</taxon>
    </lineage>
</organism>
<feature type="region of interest" description="Disordered" evidence="4">
    <location>
        <begin position="10"/>
        <end position="33"/>
    </location>
</feature>
<feature type="compositionally biased region" description="Low complexity" evidence="4">
    <location>
        <begin position="397"/>
        <end position="410"/>
    </location>
</feature>
<evidence type="ECO:0000256" key="2">
    <source>
        <dbReference type="ARBA" id="ARBA00022643"/>
    </source>
</evidence>
<dbReference type="SUPFAM" id="SSF55785">
    <property type="entry name" value="PYP-like sensor domain (PAS domain)"/>
    <property type="match status" value="2"/>
</dbReference>
<dbReference type="Pfam" id="PF13426">
    <property type="entry name" value="PAS_9"/>
    <property type="match status" value="2"/>
</dbReference>
<feature type="compositionally biased region" description="Polar residues" evidence="4">
    <location>
        <begin position="1895"/>
        <end position="1915"/>
    </location>
</feature>
<protein>
    <recommendedName>
        <fullName evidence="5">PAS domain-containing protein</fullName>
    </recommendedName>
</protein>
<feature type="compositionally biased region" description="Low complexity" evidence="4">
    <location>
        <begin position="1016"/>
        <end position="1025"/>
    </location>
</feature>
<dbReference type="Gene3D" id="3.20.20.100">
    <property type="entry name" value="NADP-dependent oxidoreductase domain"/>
    <property type="match status" value="1"/>
</dbReference>
<feature type="compositionally biased region" description="Low complexity" evidence="4">
    <location>
        <begin position="228"/>
        <end position="245"/>
    </location>
</feature>
<dbReference type="PROSITE" id="PS50112">
    <property type="entry name" value="PAS"/>
    <property type="match status" value="2"/>
</dbReference>
<evidence type="ECO:0000256" key="4">
    <source>
        <dbReference type="SAM" id="MobiDB-lite"/>
    </source>
</evidence>
<dbReference type="InterPro" id="IPR036812">
    <property type="entry name" value="NAD(P)_OxRdtase_dom_sf"/>
</dbReference>
<feature type="region of interest" description="Disordered" evidence="4">
    <location>
        <begin position="933"/>
        <end position="1029"/>
    </location>
</feature>
<accession>A0ABN9UQL0</accession>
<feature type="domain" description="PAS" evidence="5">
    <location>
        <begin position="1235"/>
        <end position="1270"/>
    </location>
</feature>
<feature type="domain" description="PAS" evidence="5">
    <location>
        <begin position="869"/>
        <end position="909"/>
    </location>
</feature>